<dbReference type="PANTHER" id="PTHR24055">
    <property type="entry name" value="MITOGEN-ACTIVATED PROTEIN KINASE"/>
    <property type="match status" value="1"/>
</dbReference>
<protein>
    <submittedName>
        <fullName evidence="5">Putative CMGC kinase</fullName>
    </submittedName>
</protein>
<dbReference type="InParanoid" id="F0VHC0"/>
<sequence length="770" mass="84957">MQGEELRRRDTRLSHFWDGCDYGNDADAGSSAAASRVSDDRAFAADPQAFSQLVKGLGAADAQGVHDLVPSGPSGTVPEPSASASTLPPLVRRSRSLQGVSRLGKLPKALEERYRVVRKLGSGVYGDVYVCSFIGDGQKRNWRVDAAGSRGEEAPGDFTGSRNPDGTVHGIVSAGERPRGEGNPLFAIKRVRLPTSKLKSLFGMEQQVLRELTVLRGLSHVNILKLEAFYFELEPWDRSSLFRAAVRRVTAAVLRGSRRHASSHRSPEAPRGESNSEGTDGSKGVADGFSFASTELSSFKEALAKADRHADSDTEIRRIQENAVAAHEAALKKKLRPEQFYRPTVYMIFELCDCDLAKFADMRYKAFLEFWRGASQETRTDAESGAGRQPLVRGNAPRGQAPPLPGLTESEAQLIAYQLFQALAYCHSRGVLHRDVKPQNVLMMRDVDADGTEHWVAKLGDFGLACCAHTADPSRTEEVVTLLYRAPELLLGRTNYDGAVDVWSMAIVIIEIMVGHPPFKARNEVEMLARIAHCVGSSTAQELREIAPNPTALEAVLPLILKDAAEPKLKNLLTDRFGRQLLSDQGLDFLTRLMEVDAAKRLTAAAALQHPWLRPVLDRFPNKDVYIQPQSKWQLPTSFLAVDPLSHNFFFSRQQPELRVDVAKELPAPPAVSTSLSMSSKSQNQADLKVSDLCSNACSTLSTNDLENKRAWNALRLLMPWEEAPLPRSLFDMHRGPHMLTEITPRMVTSIYNRCGLGKMRATPCQWEAA</sequence>
<dbReference type="InterPro" id="IPR008271">
    <property type="entry name" value="Ser/Thr_kinase_AS"/>
</dbReference>
<dbReference type="GO" id="GO:0004672">
    <property type="term" value="F:protein kinase activity"/>
    <property type="evidence" value="ECO:0007669"/>
    <property type="project" value="InterPro"/>
</dbReference>
<feature type="domain" description="Protein kinase" evidence="4">
    <location>
        <begin position="114"/>
        <end position="613"/>
    </location>
</feature>
<dbReference type="AlphaFoldDB" id="F0VHC0"/>
<feature type="region of interest" description="Disordered" evidence="3">
    <location>
        <begin position="65"/>
        <end position="90"/>
    </location>
</feature>
<keyword evidence="2" id="KW-0067">ATP-binding</keyword>
<reference evidence="6" key="1">
    <citation type="journal article" date="2012" name="PLoS Pathog.">
        <title>Comparative genomics of the apicomplexan parasites Toxoplasma gondii and Neospora caninum: Coccidia differing in host range and transmission strategy.</title>
        <authorList>
            <person name="Reid A.J."/>
            <person name="Vermont S.J."/>
            <person name="Cotton J.A."/>
            <person name="Harris D."/>
            <person name="Hill-Cawthorne G.A."/>
            <person name="Konen-Waisman S."/>
            <person name="Latham S.M."/>
            <person name="Mourier T."/>
            <person name="Norton R."/>
            <person name="Quail M.A."/>
            <person name="Sanders M."/>
            <person name="Shanmugam D."/>
            <person name="Sohal A."/>
            <person name="Wasmuth J.D."/>
            <person name="Brunk B."/>
            <person name="Grigg M.E."/>
            <person name="Howard J.C."/>
            <person name="Parkinson J."/>
            <person name="Roos D.S."/>
            <person name="Trees A.J."/>
            <person name="Berriman M."/>
            <person name="Pain A."/>
            <person name="Wastling J.M."/>
        </authorList>
    </citation>
    <scope>NUCLEOTIDE SEQUENCE [LARGE SCALE GENOMIC DNA]</scope>
    <source>
        <strain evidence="6">Liverpool</strain>
    </source>
</reference>
<dbReference type="GeneID" id="13443302"/>
<keyword evidence="5" id="KW-0418">Kinase</keyword>
<dbReference type="VEuPathDB" id="ToxoDB:NCLIV_029030"/>
<dbReference type="RefSeq" id="XP_003883146.1">
    <property type="nucleotide sequence ID" value="XM_003883097.1"/>
</dbReference>
<dbReference type="OMA" id="MAIVIIE"/>
<feature type="region of interest" description="Disordered" evidence="3">
    <location>
        <begin position="378"/>
        <end position="405"/>
    </location>
</feature>
<evidence type="ECO:0000259" key="4">
    <source>
        <dbReference type="PROSITE" id="PS50011"/>
    </source>
</evidence>
<evidence type="ECO:0000256" key="1">
    <source>
        <dbReference type="ARBA" id="ARBA00022741"/>
    </source>
</evidence>
<evidence type="ECO:0000313" key="5">
    <source>
        <dbReference type="EMBL" id="CBZ53114.1"/>
    </source>
</evidence>
<dbReference type="OrthoDB" id="359787at2759"/>
<dbReference type="InterPro" id="IPR050117">
    <property type="entry name" value="MAPK"/>
</dbReference>
<evidence type="ECO:0000256" key="3">
    <source>
        <dbReference type="SAM" id="MobiDB-lite"/>
    </source>
</evidence>
<proteinExistence type="predicted"/>
<dbReference type="EMBL" id="FR823389">
    <property type="protein sequence ID" value="CBZ53114.1"/>
    <property type="molecule type" value="Genomic_DNA"/>
</dbReference>
<dbReference type="Proteomes" id="UP000007494">
    <property type="component" value="Chromosome VIIb"/>
</dbReference>
<dbReference type="SUPFAM" id="SSF56112">
    <property type="entry name" value="Protein kinase-like (PK-like)"/>
    <property type="match status" value="1"/>
</dbReference>
<feature type="region of interest" description="Disordered" evidence="3">
    <location>
        <begin position="256"/>
        <end position="284"/>
    </location>
</feature>
<evidence type="ECO:0000313" key="6">
    <source>
        <dbReference type="Proteomes" id="UP000007494"/>
    </source>
</evidence>
<dbReference type="SMART" id="SM00220">
    <property type="entry name" value="S_TKc"/>
    <property type="match status" value="1"/>
</dbReference>
<keyword evidence="1" id="KW-0547">Nucleotide-binding</keyword>
<organism evidence="5 6">
    <name type="scientific">Neospora caninum (strain Liverpool)</name>
    <dbReference type="NCBI Taxonomy" id="572307"/>
    <lineage>
        <taxon>Eukaryota</taxon>
        <taxon>Sar</taxon>
        <taxon>Alveolata</taxon>
        <taxon>Apicomplexa</taxon>
        <taxon>Conoidasida</taxon>
        <taxon>Coccidia</taxon>
        <taxon>Eucoccidiorida</taxon>
        <taxon>Eimeriorina</taxon>
        <taxon>Sarcocystidae</taxon>
        <taxon>Neospora</taxon>
    </lineage>
</organism>
<dbReference type="PROSITE" id="PS00108">
    <property type="entry name" value="PROTEIN_KINASE_ST"/>
    <property type="match status" value="1"/>
</dbReference>
<dbReference type="Gene3D" id="1.10.510.10">
    <property type="entry name" value="Transferase(Phosphotransferase) domain 1"/>
    <property type="match status" value="1"/>
</dbReference>
<dbReference type="PROSITE" id="PS50011">
    <property type="entry name" value="PROTEIN_KINASE_DOM"/>
    <property type="match status" value="1"/>
</dbReference>
<accession>F0VHC0</accession>
<dbReference type="Gene3D" id="3.30.200.20">
    <property type="entry name" value="Phosphorylase Kinase, domain 1"/>
    <property type="match status" value="1"/>
</dbReference>
<keyword evidence="5" id="KW-0808">Transferase</keyword>
<evidence type="ECO:0000256" key="2">
    <source>
        <dbReference type="ARBA" id="ARBA00022840"/>
    </source>
</evidence>
<dbReference type="InterPro" id="IPR011009">
    <property type="entry name" value="Kinase-like_dom_sf"/>
</dbReference>
<dbReference type="GO" id="GO:0005524">
    <property type="term" value="F:ATP binding"/>
    <property type="evidence" value="ECO:0007669"/>
    <property type="project" value="UniProtKB-KW"/>
</dbReference>
<dbReference type="InterPro" id="IPR000719">
    <property type="entry name" value="Prot_kinase_dom"/>
</dbReference>
<gene>
    <name evidence="5" type="ORF">NCLIV_029030</name>
</gene>
<keyword evidence="6" id="KW-1185">Reference proteome</keyword>
<dbReference type="Pfam" id="PF00069">
    <property type="entry name" value="Pkinase"/>
    <property type="match status" value="1"/>
</dbReference>
<dbReference type="eggNOG" id="KOG0594">
    <property type="taxonomic scope" value="Eukaryota"/>
</dbReference>
<name>F0VHC0_NEOCL</name>